<evidence type="ECO:0000313" key="2">
    <source>
        <dbReference type="EMBL" id="KAJ3175405.1"/>
    </source>
</evidence>
<dbReference type="InterPro" id="IPR016024">
    <property type="entry name" value="ARM-type_fold"/>
</dbReference>
<dbReference type="EMBL" id="JADGJQ010000052">
    <property type="protein sequence ID" value="KAJ3175405.1"/>
    <property type="molecule type" value="Genomic_DNA"/>
</dbReference>
<keyword evidence="3" id="KW-1185">Reference proteome</keyword>
<dbReference type="InterPro" id="IPR000225">
    <property type="entry name" value="Armadillo"/>
</dbReference>
<comment type="caution">
    <text evidence="2">The sequence shown here is derived from an EMBL/GenBank/DDBJ whole genome shotgun (WGS) entry which is preliminary data.</text>
</comment>
<reference evidence="2" key="1">
    <citation type="submission" date="2020-05" db="EMBL/GenBank/DDBJ databases">
        <title>Phylogenomic resolution of chytrid fungi.</title>
        <authorList>
            <person name="Stajich J.E."/>
            <person name="Amses K."/>
            <person name="Simmons R."/>
            <person name="Seto K."/>
            <person name="Myers J."/>
            <person name="Bonds A."/>
            <person name="Quandt C.A."/>
            <person name="Barry K."/>
            <person name="Liu P."/>
            <person name="Grigoriev I."/>
            <person name="Longcore J.E."/>
            <person name="James T.Y."/>
        </authorList>
    </citation>
    <scope>NUCLEOTIDE SEQUENCE</scope>
    <source>
        <strain evidence="2">JEL0379</strain>
    </source>
</reference>
<dbReference type="SUPFAM" id="SSF48371">
    <property type="entry name" value="ARM repeat"/>
    <property type="match status" value="1"/>
</dbReference>
<accession>A0AAD5TI35</accession>
<name>A0AAD5TI35_9FUNG</name>
<gene>
    <name evidence="2" type="ORF">HDU87_006225</name>
</gene>
<dbReference type="Gene3D" id="1.25.10.10">
    <property type="entry name" value="Leucine-rich Repeat Variant"/>
    <property type="match status" value="2"/>
</dbReference>
<organism evidence="2 3">
    <name type="scientific">Geranomyces variabilis</name>
    <dbReference type="NCBI Taxonomy" id="109894"/>
    <lineage>
        <taxon>Eukaryota</taxon>
        <taxon>Fungi</taxon>
        <taxon>Fungi incertae sedis</taxon>
        <taxon>Chytridiomycota</taxon>
        <taxon>Chytridiomycota incertae sedis</taxon>
        <taxon>Chytridiomycetes</taxon>
        <taxon>Spizellomycetales</taxon>
        <taxon>Powellomycetaceae</taxon>
        <taxon>Geranomyces</taxon>
    </lineage>
</organism>
<evidence type="ECO:0008006" key="4">
    <source>
        <dbReference type="Google" id="ProtNLM"/>
    </source>
</evidence>
<sequence length="648" mass="71166">MTALYRHPLSQKWADIGVPPLIELLSRRHDPPATIFGRLFVKPAVAATQPESNAGSTEALAHDAIDALLNLVGLSTHYESAAQAYAVVHENADKNADALGVVERLGGVDALISYLARWGGHPKEALRCVEILGTLETLNTRDIQEQQREQLVDCFARWLSEYKEQKMLAILPYLKTWMKEDWFANLFLERHGFFPALRLLNPTSISGARRPSEKVKVLLLEVCQMGLHGDARKRMFVSNGGIDLLVHALQTRPSEEIVMVVLGVLARLASSEEAVDAFVASEGVLYLANLLQSRKKFSTQLCAPLIKIIRRIAMISSMGIPEGLRNRLVASLKAVKSEAASITKPDDGMVVVGESIAVEADKALSSLKALADRTEALSTKNATMTASDDQGFGDDHIGERPPPIIDFDVNIDITDASIATLIPLLYAREFHVRAEAANIVRRVTIAKGSDNETVRSPQTLTHIKIAEFLPLTVQQLTRALMTLLDDDSHIAVQAAEALASLAAVASHRPIMAGCHLLAKLLTALCTYNVILLEQILQALRPFVSEDAYSPELCTTKSLRALRVVVHAATAYGESARYSYQKLLDFGDTNLQVESQHLINQDPWEQVVIDWRSDDFAKFAVPALTATGRKTGRKTRMVKARTSRTAAAR</sequence>
<dbReference type="Proteomes" id="UP001212152">
    <property type="component" value="Unassembled WGS sequence"/>
</dbReference>
<evidence type="ECO:0000313" key="3">
    <source>
        <dbReference type="Proteomes" id="UP001212152"/>
    </source>
</evidence>
<feature type="repeat" description="ARM" evidence="1">
    <location>
        <begin position="240"/>
        <end position="283"/>
    </location>
</feature>
<evidence type="ECO:0000256" key="1">
    <source>
        <dbReference type="PROSITE-ProRule" id="PRU00259"/>
    </source>
</evidence>
<dbReference type="AlphaFoldDB" id="A0AAD5TI35"/>
<protein>
    <recommendedName>
        <fullName evidence="4">ARM repeat-containing protein</fullName>
    </recommendedName>
</protein>
<proteinExistence type="predicted"/>
<dbReference type="PROSITE" id="PS50176">
    <property type="entry name" value="ARM_REPEAT"/>
    <property type="match status" value="1"/>
</dbReference>
<dbReference type="InterPro" id="IPR011989">
    <property type="entry name" value="ARM-like"/>
</dbReference>